<keyword evidence="2" id="KW-0812">Transmembrane</keyword>
<evidence type="ECO:0000313" key="3">
    <source>
        <dbReference type="EMBL" id="CAH1416157.1"/>
    </source>
</evidence>
<evidence type="ECO:0000256" key="2">
    <source>
        <dbReference type="SAM" id="Phobius"/>
    </source>
</evidence>
<reference evidence="3 4" key="1">
    <citation type="submission" date="2022-01" db="EMBL/GenBank/DDBJ databases">
        <authorList>
            <person name="Xiong W."/>
            <person name="Schranz E."/>
        </authorList>
    </citation>
    <scope>NUCLEOTIDE SEQUENCE [LARGE SCALE GENOMIC DNA]</scope>
</reference>
<name>A0AAU9LP22_9ASTR</name>
<comment type="caution">
    <text evidence="3">The sequence shown here is derived from an EMBL/GenBank/DDBJ whole genome shotgun (WGS) entry which is preliminary data.</text>
</comment>
<organism evidence="3 4">
    <name type="scientific">Lactuca virosa</name>
    <dbReference type="NCBI Taxonomy" id="75947"/>
    <lineage>
        <taxon>Eukaryota</taxon>
        <taxon>Viridiplantae</taxon>
        <taxon>Streptophyta</taxon>
        <taxon>Embryophyta</taxon>
        <taxon>Tracheophyta</taxon>
        <taxon>Spermatophyta</taxon>
        <taxon>Magnoliopsida</taxon>
        <taxon>eudicotyledons</taxon>
        <taxon>Gunneridae</taxon>
        <taxon>Pentapetalae</taxon>
        <taxon>asterids</taxon>
        <taxon>campanulids</taxon>
        <taxon>Asterales</taxon>
        <taxon>Asteraceae</taxon>
        <taxon>Cichorioideae</taxon>
        <taxon>Cichorieae</taxon>
        <taxon>Lactucinae</taxon>
        <taxon>Lactuca</taxon>
    </lineage>
</organism>
<sequence length="233" mass="27233">MKIRREPFFTKVLSFFSFTDRNQKLLLLFLKYTYEIIFSCVLLKFLALSFLIIVAIFLSSIKLSNDTEDSDQYHSLPFLSILELDSLSYKVGDNILDETNYSFANNADEIYSMRDIIVAEDNQEFIPRVVHLELIESATGRHDDYKDSIPGFAHVKLIEGAIRSDEEIVEFHRDDGYDEDNDDEGDKDDVDNCTSDDSNDVDDLKIRIEEFIAKNIKKWKEEMLVDNIRYLEY</sequence>
<dbReference type="AlphaFoldDB" id="A0AAU9LP22"/>
<keyword evidence="4" id="KW-1185">Reference proteome</keyword>
<dbReference type="EMBL" id="CAKMRJ010000002">
    <property type="protein sequence ID" value="CAH1416157.1"/>
    <property type="molecule type" value="Genomic_DNA"/>
</dbReference>
<keyword evidence="2" id="KW-0472">Membrane</keyword>
<dbReference type="PANTHER" id="PTHR36595">
    <property type="entry name" value="TRANSMEMBRANE PROTEIN"/>
    <property type="match status" value="1"/>
</dbReference>
<dbReference type="PANTHER" id="PTHR36595:SF2">
    <property type="entry name" value="SERINE_THREONINE-PROTEIN KINASE FHKB-RELATED"/>
    <property type="match status" value="1"/>
</dbReference>
<dbReference type="Proteomes" id="UP001157418">
    <property type="component" value="Unassembled WGS sequence"/>
</dbReference>
<feature type="compositionally biased region" description="Acidic residues" evidence="1">
    <location>
        <begin position="176"/>
        <end position="191"/>
    </location>
</feature>
<evidence type="ECO:0000313" key="4">
    <source>
        <dbReference type="Proteomes" id="UP001157418"/>
    </source>
</evidence>
<keyword evidence="2" id="KW-1133">Transmembrane helix</keyword>
<feature type="transmembrane region" description="Helical" evidence="2">
    <location>
        <begin position="36"/>
        <end position="58"/>
    </location>
</feature>
<evidence type="ECO:0000256" key="1">
    <source>
        <dbReference type="SAM" id="MobiDB-lite"/>
    </source>
</evidence>
<gene>
    <name evidence="3" type="ORF">LVIROSA_LOCUS3942</name>
</gene>
<accession>A0AAU9LP22</accession>
<proteinExistence type="predicted"/>
<protein>
    <submittedName>
        <fullName evidence="3">Uncharacterized protein</fullName>
    </submittedName>
</protein>
<feature type="region of interest" description="Disordered" evidence="1">
    <location>
        <begin position="175"/>
        <end position="196"/>
    </location>
</feature>